<evidence type="ECO:0000259" key="5">
    <source>
        <dbReference type="PROSITE" id="PS50893"/>
    </source>
</evidence>
<sequence length="266" mass="29232">MDATTRTATEPSVEPADRSASGDAVIRFENVVKVLGGRRVLDGLNFEVPRGETLVIMGPSGTGKSVTLRHIVGLMQPDEGRVVVDGSDMSTIKKKELAELRKRTGYLFQDGALINWLNVGENVALPLRENTRASDDEIHQRVVEKLELVRLPDIWDKMPGELSGGMRKRVGLARALVTDPQIVLYDEPNAGLDPETSNTINTLMRDLADRLDITSVVVTHLVSCVRTVADRVILLDGGGVVVDLPKDEFLSSDNERLRRFLGQDPD</sequence>
<dbReference type="Gene3D" id="3.40.50.300">
    <property type="entry name" value="P-loop containing nucleotide triphosphate hydrolases"/>
    <property type="match status" value="1"/>
</dbReference>
<keyword evidence="2" id="KW-0547">Nucleotide-binding</keyword>
<accession>A0A518D2Y0</accession>
<feature type="domain" description="ABC transporter" evidence="5">
    <location>
        <begin position="26"/>
        <end position="262"/>
    </location>
</feature>
<dbReference type="Proteomes" id="UP000319342">
    <property type="component" value="Chromosome"/>
</dbReference>
<dbReference type="EMBL" id="CP036290">
    <property type="protein sequence ID" value="QDU85830.1"/>
    <property type="molecule type" value="Genomic_DNA"/>
</dbReference>
<dbReference type="PROSITE" id="PS00211">
    <property type="entry name" value="ABC_TRANSPORTER_1"/>
    <property type="match status" value="1"/>
</dbReference>
<keyword evidence="1" id="KW-0813">Transport</keyword>
<evidence type="ECO:0000313" key="6">
    <source>
        <dbReference type="EMBL" id="QDU85830.1"/>
    </source>
</evidence>
<dbReference type="GO" id="GO:0016887">
    <property type="term" value="F:ATP hydrolysis activity"/>
    <property type="evidence" value="ECO:0007669"/>
    <property type="project" value="InterPro"/>
</dbReference>
<dbReference type="Pfam" id="PF00005">
    <property type="entry name" value="ABC_tran"/>
    <property type="match status" value="1"/>
</dbReference>
<evidence type="ECO:0000256" key="3">
    <source>
        <dbReference type="ARBA" id="ARBA00022840"/>
    </source>
</evidence>
<feature type="region of interest" description="Disordered" evidence="4">
    <location>
        <begin position="1"/>
        <end position="20"/>
    </location>
</feature>
<evidence type="ECO:0000313" key="7">
    <source>
        <dbReference type="Proteomes" id="UP000319342"/>
    </source>
</evidence>
<gene>
    <name evidence="6" type="ORF">Pla163_29710</name>
</gene>
<organism evidence="6 7">
    <name type="scientific">Rohdeia mirabilis</name>
    <dbReference type="NCBI Taxonomy" id="2528008"/>
    <lineage>
        <taxon>Bacteria</taxon>
        <taxon>Pseudomonadati</taxon>
        <taxon>Planctomycetota</taxon>
        <taxon>Planctomycetia</taxon>
        <taxon>Planctomycetia incertae sedis</taxon>
        <taxon>Rohdeia</taxon>
    </lineage>
</organism>
<dbReference type="InterPro" id="IPR027417">
    <property type="entry name" value="P-loop_NTPase"/>
</dbReference>
<dbReference type="SMART" id="SM00382">
    <property type="entry name" value="AAA"/>
    <property type="match status" value="1"/>
</dbReference>
<dbReference type="AlphaFoldDB" id="A0A518D2Y0"/>
<evidence type="ECO:0000256" key="1">
    <source>
        <dbReference type="ARBA" id="ARBA00022448"/>
    </source>
</evidence>
<dbReference type="SUPFAM" id="SSF52540">
    <property type="entry name" value="P-loop containing nucleoside triphosphate hydrolases"/>
    <property type="match status" value="1"/>
</dbReference>
<dbReference type="InterPro" id="IPR003439">
    <property type="entry name" value="ABC_transporter-like_ATP-bd"/>
</dbReference>
<dbReference type="GO" id="GO:0005524">
    <property type="term" value="F:ATP binding"/>
    <property type="evidence" value="ECO:0007669"/>
    <property type="project" value="UniProtKB-KW"/>
</dbReference>
<proteinExistence type="predicted"/>
<keyword evidence="7" id="KW-1185">Reference proteome</keyword>
<dbReference type="InterPro" id="IPR003593">
    <property type="entry name" value="AAA+_ATPase"/>
</dbReference>
<dbReference type="PANTHER" id="PTHR43023">
    <property type="entry name" value="PROTEIN TRIGALACTOSYLDIACYLGLYCEROL 3, CHLOROPLASTIC"/>
    <property type="match status" value="1"/>
</dbReference>
<dbReference type="RefSeq" id="WP_145189924.1">
    <property type="nucleotide sequence ID" value="NZ_CP036290.1"/>
</dbReference>
<protein>
    <submittedName>
        <fullName evidence="6">Putative ABC transporter ATP-binding protein</fullName>
    </submittedName>
</protein>
<dbReference type="PANTHER" id="PTHR43023:SF6">
    <property type="entry name" value="INTERMEMBRANE PHOSPHOLIPID TRANSPORT SYSTEM ATP-BINDING PROTEIN MLAF"/>
    <property type="match status" value="1"/>
</dbReference>
<evidence type="ECO:0000256" key="4">
    <source>
        <dbReference type="SAM" id="MobiDB-lite"/>
    </source>
</evidence>
<name>A0A518D2Y0_9BACT</name>
<evidence type="ECO:0000256" key="2">
    <source>
        <dbReference type="ARBA" id="ARBA00022741"/>
    </source>
</evidence>
<dbReference type="OrthoDB" id="9772862at2"/>
<feature type="compositionally biased region" description="Polar residues" evidence="4">
    <location>
        <begin position="1"/>
        <end position="10"/>
    </location>
</feature>
<dbReference type="PROSITE" id="PS50893">
    <property type="entry name" value="ABC_TRANSPORTER_2"/>
    <property type="match status" value="1"/>
</dbReference>
<dbReference type="InterPro" id="IPR017871">
    <property type="entry name" value="ABC_transporter-like_CS"/>
</dbReference>
<keyword evidence="3 6" id="KW-0067">ATP-binding</keyword>
<reference evidence="6 7" key="1">
    <citation type="submission" date="2019-02" db="EMBL/GenBank/DDBJ databases">
        <title>Deep-cultivation of Planctomycetes and their phenomic and genomic characterization uncovers novel biology.</title>
        <authorList>
            <person name="Wiegand S."/>
            <person name="Jogler M."/>
            <person name="Boedeker C."/>
            <person name="Pinto D."/>
            <person name="Vollmers J."/>
            <person name="Rivas-Marin E."/>
            <person name="Kohn T."/>
            <person name="Peeters S.H."/>
            <person name="Heuer A."/>
            <person name="Rast P."/>
            <person name="Oberbeckmann S."/>
            <person name="Bunk B."/>
            <person name="Jeske O."/>
            <person name="Meyerdierks A."/>
            <person name="Storesund J.E."/>
            <person name="Kallscheuer N."/>
            <person name="Luecker S."/>
            <person name="Lage O.M."/>
            <person name="Pohl T."/>
            <person name="Merkel B.J."/>
            <person name="Hornburger P."/>
            <person name="Mueller R.-W."/>
            <person name="Bruemmer F."/>
            <person name="Labrenz M."/>
            <person name="Spormann A.M."/>
            <person name="Op den Camp H."/>
            <person name="Overmann J."/>
            <person name="Amann R."/>
            <person name="Jetten M.S.M."/>
            <person name="Mascher T."/>
            <person name="Medema M.H."/>
            <person name="Devos D.P."/>
            <person name="Kaster A.-K."/>
            <person name="Ovreas L."/>
            <person name="Rohde M."/>
            <person name="Galperin M.Y."/>
            <person name="Jogler C."/>
        </authorList>
    </citation>
    <scope>NUCLEOTIDE SEQUENCE [LARGE SCALE GENOMIC DNA]</scope>
    <source>
        <strain evidence="6 7">Pla163</strain>
    </source>
</reference>